<sequence>MRWWFRGRWGNCTRLYHLNLLQRLQEQGSIKTGVLRTGIVFTCSPLPIPAFPSMLSRLHRRVLEPVIILSSCTFLFLVTTLTSPTLHPHLLHLHALCFLLPHLVPIPVPKSTTPSPPASQPLPKMGLVIDSGLRRLIWRRGRKFSGRARSGHSRTLGSACACWGVGGNMVPPEGVSGDTTTTATSVDPSQEVGRKKEDAEGQQERDVRDEDGKGWSRSRSRTGPRGIKNPILLLSLSPPPSSHRCFMPPSSSYSLSSSERHIHDLTDVDADDVFMDYSPSRSLSHHHHHHHHHPKHQNRPDSPFNPFNLDHYADADA</sequence>
<gene>
    <name evidence="2" type="ORF">D9758_016361</name>
</gene>
<dbReference type="AlphaFoldDB" id="A0A8H5CCY0"/>
<proteinExistence type="predicted"/>
<reference evidence="2 3" key="1">
    <citation type="journal article" date="2020" name="ISME J.">
        <title>Uncovering the hidden diversity of litter-decomposition mechanisms in mushroom-forming fungi.</title>
        <authorList>
            <person name="Floudas D."/>
            <person name="Bentzer J."/>
            <person name="Ahren D."/>
            <person name="Johansson T."/>
            <person name="Persson P."/>
            <person name="Tunlid A."/>
        </authorList>
    </citation>
    <scope>NUCLEOTIDE SEQUENCE [LARGE SCALE GENOMIC DNA]</scope>
    <source>
        <strain evidence="2 3">CBS 291.85</strain>
    </source>
</reference>
<feature type="compositionally biased region" description="Polar residues" evidence="1">
    <location>
        <begin position="177"/>
        <end position="188"/>
    </location>
</feature>
<feature type="region of interest" description="Disordered" evidence="1">
    <location>
        <begin position="281"/>
        <end position="317"/>
    </location>
</feature>
<comment type="caution">
    <text evidence="2">The sequence shown here is derived from an EMBL/GenBank/DDBJ whole genome shotgun (WGS) entry which is preliminary data.</text>
</comment>
<evidence type="ECO:0000313" key="2">
    <source>
        <dbReference type="EMBL" id="KAF5339512.1"/>
    </source>
</evidence>
<dbReference type="Proteomes" id="UP000559256">
    <property type="component" value="Unassembled WGS sequence"/>
</dbReference>
<feature type="compositionally biased region" description="Basic and acidic residues" evidence="1">
    <location>
        <begin position="192"/>
        <end position="214"/>
    </location>
</feature>
<accession>A0A8H5CCY0</accession>
<evidence type="ECO:0000313" key="3">
    <source>
        <dbReference type="Proteomes" id="UP000559256"/>
    </source>
</evidence>
<feature type="compositionally biased region" description="Basic residues" evidence="1">
    <location>
        <begin position="283"/>
        <end position="297"/>
    </location>
</feature>
<evidence type="ECO:0000256" key="1">
    <source>
        <dbReference type="SAM" id="MobiDB-lite"/>
    </source>
</evidence>
<name>A0A8H5CCY0_9AGAR</name>
<dbReference type="EMBL" id="JAACJM010000184">
    <property type="protein sequence ID" value="KAF5339512.1"/>
    <property type="molecule type" value="Genomic_DNA"/>
</dbReference>
<feature type="region of interest" description="Disordered" evidence="1">
    <location>
        <begin position="172"/>
        <end position="258"/>
    </location>
</feature>
<organism evidence="2 3">
    <name type="scientific">Tetrapyrgos nigripes</name>
    <dbReference type="NCBI Taxonomy" id="182062"/>
    <lineage>
        <taxon>Eukaryota</taxon>
        <taxon>Fungi</taxon>
        <taxon>Dikarya</taxon>
        <taxon>Basidiomycota</taxon>
        <taxon>Agaricomycotina</taxon>
        <taxon>Agaricomycetes</taxon>
        <taxon>Agaricomycetidae</taxon>
        <taxon>Agaricales</taxon>
        <taxon>Marasmiineae</taxon>
        <taxon>Marasmiaceae</taxon>
        <taxon>Tetrapyrgos</taxon>
    </lineage>
</organism>
<protein>
    <submittedName>
        <fullName evidence="2">Uncharacterized protein</fullName>
    </submittedName>
</protein>
<keyword evidence="3" id="KW-1185">Reference proteome</keyword>